<dbReference type="AlphaFoldDB" id="A0A1M6Q715"/>
<organism evidence="1 2">
    <name type="scientific">Paramaledivibacter caminithermalis (strain DSM 15212 / CIP 107654 / DViRD3)</name>
    <name type="common">Clostridium caminithermale</name>
    <dbReference type="NCBI Taxonomy" id="1121301"/>
    <lineage>
        <taxon>Bacteria</taxon>
        <taxon>Bacillati</taxon>
        <taxon>Bacillota</taxon>
        <taxon>Clostridia</taxon>
        <taxon>Peptostreptococcales</taxon>
        <taxon>Caminicellaceae</taxon>
        <taxon>Paramaledivibacter</taxon>
    </lineage>
</organism>
<proteinExistence type="predicted"/>
<evidence type="ECO:0000313" key="2">
    <source>
        <dbReference type="Proteomes" id="UP000184465"/>
    </source>
</evidence>
<name>A0A1M6Q715_PARC5</name>
<dbReference type="EMBL" id="FRAG01000031">
    <property type="protein sequence ID" value="SHK16079.1"/>
    <property type="molecule type" value="Genomic_DNA"/>
</dbReference>
<accession>A0A1M6Q715</accession>
<reference evidence="1 2" key="1">
    <citation type="submission" date="2016-11" db="EMBL/GenBank/DDBJ databases">
        <authorList>
            <person name="Jaros S."/>
            <person name="Januszkiewicz K."/>
            <person name="Wedrychowicz H."/>
        </authorList>
    </citation>
    <scope>NUCLEOTIDE SEQUENCE [LARGE SCALE GENOMIC DNA]</scope>
    <source>
        <strain evidence="1 2">DSM 15212</strain>
    </source>
</reference>
<protein>
    <submittedName>
        <fullName evidence="1">Uncharacterized protein</fullName>
    </submittedName>
</protein>
<gene>
    <name evidence="1" type="ORF">SAMN02745912_02448</name>
</gene>
<dbReference type="STRING" id="1121301.SAMN02745912_02448"/>
<keyword evidence="2" id="KW-1185">Reference proteome</keyword>
<dbReference type="Proteomes" id="UP000184465">
    <property type="component" value="Unassembled WGS sequence"/>
</dbReference>
<sequence length="72" mass="8474">MFTLIMKNVSGIKSMNKMTEKFNRKECIDNIAKTLGYQTLEEFPHYDTIINGFLKILEPEEIENIRDYLLAD</sequence>
<evidence type="ECO:0000313" key="1">
    <source>
        <dbReference type="EMBL" id="SHK16079.1"/>
    </source>
</evidence>